<reference evidence="3 4" key="1">
    <citation type="journal article" date="2011" name="Genome Res.">
        <title>Phylogeny-wide analysis of social amoeba genomes highlights ancient origins for complex intercellular communication.</title>
        <authorList>
            <person name="Heidel A.J."/>
            <person name="Lawal H.M."/>
            <person name="Felder M."/>
            <person name="Schilde C."/>
            <person name="Helps N.R."/>
            <person name="Tunggal B."/>
            <person name="Rivero F."/>
            <person name="John U."/>
            <person name="Schleicher M."/>
            <person name="Eichinger L."/>
            <person name="Platzer M."/>
            <person name="Noegel A.A."/>
            <person name="Schaap P."/>
            <person name="Gloeckner G."/>
        </authorList>
    </citation>
    <scope>NUCLEOTIDE SEQUENCE [LARGE SCALE GENOMIC DNA]</scope>
    <source>
        <strain evidence="4">ATCC 26659 / Pp 5 / PN500</strain>
    </source>
</reference>
<evidence type="ECO:0000256" key="2">
    <source>
        <dbReference type="ARBA" id="ARBA00022737"/>
    </source>
</evidence>
<evidence type="ECO:0000313" key="4">
    <source>
        <dbReference type="Proteomes" id="UP000001396"/>
    </source>
</evidence>
<dbReference type="Proteomes" id="UP000001396">
    <property type="component" value="Unassembled WGS sequence"/>
</dbReference>
<dbReference type="GeneID" id="31356654"/>
<dbReference type="RefSeq" id="XP_020437998.1">
    <property type="nucleotide sequence ID" value="XM_020572140.1"/>
</dbReference>
<dbReference type="AlphaFoldDB" id="D3AY65"/>
<protein>
    <submittedName>
        <fullName evidence="3">WD40 repeat-containing protein</fullName>
    </submittedName>
</protein>
<keyword evidence="4" id="KW-1185">Reference proteome</keyword>
<dbReference type="Gene3D" id="2.130.10.10">
    <property type="entry name" value="YVTN repeat-like/Quinoprotein amine dehydrogenase"/>
    <property type="match status" value="1"/>
</dbReference>
<comment type="caution">
    <text evidence="3">The sequence shown here is derived from an EMBL/GenBank/DDBJ whole genome shotgun (WGS) entry which is preliminary data.</text>
</comment>
<dbReference type="PANTHER" id="PTHR10971">
    <property type="entry name" value="MRNA EXPORT FACTOR AND BUB3"/>
    <property type="match status" value="1"/>
</dbReference>
<dbReference type="OMA" id="CITITPY"/>
<sequence>MSESSEKKIICSLISHKLGCSPFDYTLKLKLTSECEYSSKLRCCTFQRNIHDNSYESDRLLAVGDFSGNLTVWDIDRLGLPLFQSGQQKHGGAINAIDSYQHSVATGGKDGKAILWDVRAMKMQHSFDYQPSSSTTAAAADVAQKKECAAWSIYTDDLYLFVGYESGDLSCFDLRTSKLLTTYHSSDTIKTSVSSIAINSQRDYNNIILGGSESKPLSFVKFNNNNNSNNNSIVEQSSNSDSQQPTLKSKLAWCTRYSPFSKSMFAVTTSEGSLSLYNGRDTLIDSIKLSEYPVLSVDFNGSKEGLMATVSLNRKLNILFTPFK</sequence>
<keyword evidence="2" id="KW-0677">Repeat</keyword>
<dbReference type="EMBL" id="ADBJ01000004">
    <property type="protein sequence ID" value="EFA85892.1"/>
    <property type="molecule type" value="Genomic_DNA"/>
</dbReference>
<evidence type="ECO:0000256" key="1">
    <source>
        <dbReference type="ARBA" id="ARBA00022574"/>
    </source>
</evidence>
<accession>D3AY65</accession>
<evidence type="ECO:0000313" key="3">
    <source>
        <dbReference type="EMBL" id="EFA85892.1"/>
    </source>
</evidence>
<proteinExistence type="predicted"/>
<dbReference type="InParanoid" id="D3AY65"/>
<name>D3AY65_HETP5</name>
<dbReference type="InterPro" id="IPR036322">
    <property type="entry name" value="WD40_repeat_dom_sf"/>
</dbReference>
<dbReference type="SMART" id="SM00320">
    <property type="entry name" value="WD40"/>
    <property type="match status" value="4"/>
</dbReference>
<dbReference type="InterPro" id="IPR015943">
    <property type="entry name" value="WD40/YVTN_repeat-like_dom_sf"/>
</dbReference>
<dbReference type="InterPro" id="IPR001680">
    <property type="entry name" value="WD40_rpt"/>
</dbReference>
<organism evidence="3 4">
    <name type="scientific">Heterostelium pallidum (strain ATCC 26659 / Pp 5 / PN500)</name>
    <name type="common">Cellular slime mold</name>
    <name type="synonym">Polysphondylium pallidum</name>
    <dbReference type="NCBI Taxonomy" id="670386"/>
    <lineage>
        <taxon>Eukaryota</taxon>
        <taxon>Amoebozoa</taxon>
        <taxon>Evosea</taxon>
        <taxon>Eumycetozoa</taxon>
        <taxon>Dictyostelia</taxon>
        <taxon>Acytosteliales</taxon>
        <taxon>Acytosteliaceae</taxon>
        <taxon>Heterostelium</taxon>
    </lineage>
</organism>
<gene>
    <name evidence="3" type="primary">wdr92</name>
    <name evidence="3" type="ORF">PPL_01124</name>
</gene>
<dbReference type="SUPFAM" id="SSF50978">
    <property type="entry name" value="WD40 repeat-like"/>
    <property type="match status" value="1"/>
</dbReference>
<dbReference type="STRING" id="670386.D3AY65"/>
<keyword evidence="1" id="KW-0853">WD repeat</keyword>
<dbReference type="FunCoup" id="D3AY65">
    <property type="interactions" value="27"/>
</dbReference>